<name>A0A9R1CAN0_9BACT</name>
<comment type="caution">
    <text evidence="1">The sequence shown here is derived from an EMBL/GenBank/DDBJ whole genome shotgun (WGS) entry which is preliminary data.</text>
</comment>
<protein>
    <submittedName>
        <fullName evidence="1">Uncharacterized protein</fullName>
    </submittedName>
</protein>
<dbReference type="Proteomes" id="UP000825483">
    <property type="component" value="Unassembled WGS sequence"/>
</dbReference>
<evidence type="ECO:0000313" key="1">
    <source>
        <dbReference type="EMBL" id="GJG59093.1"/>
    </source>
</evidence>
<organism evidence="1 2">
    <name type="scientific">Prevotella lacticifex</name>
    <dbReference type="NCBI Taxonomy" id="2854755"/>
    <lineage>
        <taxon>Bacteria</taxon>
        <taxon>Pseudomonadati</taxon>
        <taxon>Bacteroidota</taxon>
        <taxon>Bacteroidia</taxon>
        <taxon>Bacteroidales</taxon>
        <taxon>Prevotellaceae</taxon>
        <taxon>Prevotella</taxon>
    </lineage>
</organism>
<sequence length="219" mass="26052">MLHRKDVYTYPKDNYDMQYILGVCEYGWGETDEEGNLRFDEQAEFWDEEYKKWVESYIAGDINELFNEIECIEQGEMDGEGPISRKLTDMIAQYRKEKYHNPRLLDIIEQLVELCDENWLSDFHLAMIRNEFGDDFASEEDASSELMDFSRLFFFVYDTDDPICQNMVDMFNADANNMEVGNMYSFSFIDSENIEERMGETFPERWANVHSKFIDELLS</sequence>
<evidence type="ECO:0000313" key="2">
    <source>
        <dbReference type="Proteomes" id="UP000825483"/>
    </source>
</evidence>
<accession>A0A9R1CAN0</accession>
<gene>
    <name evidence="1" type="ORF">PRLR5076_19440</name>
</gene>
<reference evidence="1" key="1">
    <citation type="journal article" date="2022" name="Int. J. Syst. Evol. Microbiol.">
        <title>Prevotella lacticifex sp. nov., isolated from the rumen of cows.</title>
        <authorList>
            <person name="Shinkai T."/>
            <person name="Ikeyama N."/>
            <person name="Kumagai M."/>
            <person name="Ohmori H."/>
            <person name="Sakamoto M."/>
            <person name="Ohkuma M."/>
            <person name="Mitsumori M."/>
        </authorList>
    </citation>
    <scope>NUCLEOTIDE SEQUENCE</scope>
    <source>
        <strain evidence="1">R5076</strain>
    </source>
</reference>
<proteinExistence type="predicted"/>
<keyword evidence="2" id="KW-1185">Reference proteome</keyword>
<dbReference type="EMBL" id="BPUB01000002">
    <property type="protein sequence ID" value="GJG59093.1"/>
    <property type="molecule type" value="Genomic_DNA"/>
</dbReference>
<dbReference type="AlphaFoldDB" id="A0A9R1CAN0"/>